<dbReference type="PROSITE" id="PS51257">
    <property type="entry name" value="PROKAR_LIPOPROTEIN"/>
    <property type="match status" value="1"/>
</dbReference>
<dbReference type="EMBL" id="JAMQJY010000001">
    <property type="protein sequence ID" value="MCM2675897.1"/>
    <property type="molecule type" value="Genomic_DNA"/>
</dbReference>
<dbReference type="Proteomes" id="UP001203665">
    <property type="component" value="Unassembled WGS sequence"/>
</dbReference>
<evidence type="ECO:0008006" key="3">
    <source>
        <dbReference type="Google" id="ProtNLM"/>
    </source>
</evidence>
<evidence type="ECO:0000313" key="2">
    <source>
        <dbReference type="Proteomes" id="UP001203665"/>
    </source>
</evidence>
<name>A0ABT0XL17_9BACI</name>
<organism evidence="1 2">
    <name type="scientific">Alkalicoccobacillus plakortidis</name>
    <dbReference type="NCBI Taxonomy" id="444060"/>
    <lineage>
        <taxon>Bacteria</taxon>
        <taxon>Bacillati</taxon>
        <taxon>Bacillota</taxon>
        <taxon>Bacilli</taxon>
        <taxon>Bacillales</taxon>
        <taxon>Bacillaceae</taxon>
        <taxon>Alkalicoccobacillus</taxon>
    </lineage>
</organism>
<keyword evidence="2" id="KW-1185">Reference proteome</keyword>
<gene>
    <name evidence="1" type="ORF">NDM98_10590</name>
</gene>
<accession>A0ABT0XL17</accession>
<protein>
    <recommendedName>
        <fullName evidence="3">Lipoprotein</fullName>
    </recommendedName>
</protein>
<reference evidence="1" key="1">
    <citation type="submission" date="2022-06" db="EMBL/GenBank/DDBJ databases">
        <title>Alkalicoccobacillus porphyridii sp. nov., isolated from a marine red alga, Porphyridium purpureum and reclassification of Shouchella plakortidis and Shouchella gibsonii as Alkalicoccobacillus plakortidis comb. nov. and Alkalicoccobacillus gibsonii comb. nov.</title>
        <authorList>
            <person name="Kim K.H."/>
            <person name="Lee J.K."/>
            <person name="Han D.M."/>
            <person name="Baek J.H."/>
            <person name="Jeon C.O."/>
        </authorList>
    </citation>
    <scope>NUCLEOTIDE SEQUENCE</scope>
    <source>
        <strain evidence="1">DSM 19153</strain>
    </source>
</reference>
<sequence>MKRAYVMLVLSFILASCSSGKSLEEFEEDYSVEFFTEEIGDRDPDRMANLDEEQIEGLLTYIEEYQADEQPDFEILFHMDGEEGEFFTLQLEAPEREIPNYELLRMIYFDIKPSDSFFIPREVDSGLNGGGGLEWVQLVEPVVNTSDGIVSIEVIGEWRGEFIYQGEVVKFNAPNDWSVEFTEEELRALEPVGE</sequence>
<dbReference type="RefSeq" id="WP_251607259.1">
    <property type="nucleotide sequence ID" value="NZ_JAMQJY010000001.1"/>
</dbReference>
<evidence type="ECO:0000313" key="1">
    <source>
        <dbReference type="EMBL" id="MCM2675897.1"/>
    </source>
</evidence>
<proteinExistence type="predicted"/>
<comment type="caution">
    <text evidence="1">The sequence shown here is derived from an EMBL/GenBank/DDBJ whole genome shotgun (WGS) entry which is preliminary data.</text>
</comment>